<dbReference type="InterPro" id="IPR009056">
    <property type="entry name" value="Cyt_c-like_dom"/>
</dbReference>
<evidence type="ECO:0000313" key="8">
    <source>
        <dbReference type="Proteomes" id="UP001169069"/>
    </source>
</evidence>
<proteinExistence type="predicted"/>
<keyword evidence="4 5" id="KW-0408">Iron</keyword>
<dbReference type="InterPro" id="IPR036249">
    <property type="entry name" value="Thioredoxin-like_sf"/>
</dbReference>
<evidence type="ECO:0000256" key="4">
    <source>
        <dbReference type="ARBA" id="ARBA00023004"/>
    </source>
</evidence>
<keyword evidence="8" id="KW-1185">Reference proteome</keyword>
<evidence type="ECO:0000256" key="5">
    <source>
        <dbReference type="PROSITE-ProRule" id="PRU00433"/>
    </source>
</evidence>
<evidence type="ECO:0000256" key="2">
    <source>
        <dbReference type="ARBA" id="ARBA00022723"/>
    </source>
</evidence>
<evidence type="ECO:0000259" key="6">
    <source>
        <dbReference type="PROSITE" id="PS51007"/>
    </source>
</evidence>
<comment type="caution">
    <text evidence="7">The sequence shown here is derived from an EMBL/GenBank/DDBJ whole genome shotgun (WGS) entry which is preliminary data.</text>
</comment>
<dbReference type="PANTHER" id="PTHR15337">
    <property type="entry name" value="ANTERIOR GRADIENT PROTEIN-RELATED"/>
    <property type="match status" value="1"/>
</dbReference>
<keyword evidence="1 5" id="KW-0349">Heme</keyword>
<dbReference type="PROSITE" id="PS51007">
    <property type="entry name" value="CYTC"/>
    <property type="match status" value="1"/>
</dbReference>
<evidence type="ECO:0000256" key="3">
    <source>
        <dbReference type="ARBA" id="ARBA00022729"/>
    </source>
</evidence>
<keyword evidence="3" id="KW-0732">Signal</keyword>
<evidence type="ECO:0000313" key="7">
    <source>
        <dbReference type="EMBL" id="MDM5272729.1"/>
    </source>
</evidence>
<sequence>MLKVLGSFLLISSLMYGVEGKSVYDRKCASCHELYIPFSTLEKNFNEFDNKMLHLKAPTINQIVYRLKARIGDPSGDEDMHRMEIESFLEDYLNNPDKDKSVCLPEILKYFETMPSMKGQLNEEEFESIVSFLYDYDPKNYQSTFLKYYTFEEASIEALAQNKLIMIFYTAEHCRYCKKMEREVLSDSDVIAALQKEFVSVKIDVDKDKNPIDFNPTMTPTFLFLSPTQEQVYRVPGSWIKEDYLEILREAKEKYNQYQKKGAQ</sequence>
<dbReference type="InterPro" id="IPR051099">
    <property type="entry name" value="AGR/TXD"/>
</dbReference>
<dbReference type="Proteomes" id="UP001169069">
    <property type="component" value="Unassembled WGS sequence"/>
</dbReference>
<dbReference type="Gene3D" id="3.40.30.10">
    <property type="entry name" value="Glutaredoxin"/>
    <property type="match status" value="1"/>
</dbReference>
<dbReference type="EMBL" id="JAQIBD010000005">
    <property type="protein sequence ID" value="MDM5272729.1"/>
    <property type="molecule type" value="Genomic_DNA"/>
</dbReference>
<keyword evidence="2 5" id="KW-0479">Metal-binding</keyword>
<protein>
    <submittedName>
        <fullName evidence="7">Thioredoxin family protein</fullName>
    </submittedName>
</protein>
<reference evidence="7" key="1">
    <citation type="submission" date="2023-01" db="EMBL/GenBank/DDBJ databases">
        <title>Sulfurovum sp. zt1-1 genome assembly.</title>
        <authorList>
            <person name="Wang J."/>
        </authorList>
    </citation>
    <scope>NUCLEOTIDE SEQUENCE</scope>
    <source>
        <strain evidence="7">Zt1-1</strain>
    </source>
</reference>
<name>A0ABT7R0W1_9BACT</name>
<accession>A0ABT7R0W1</accession>
<dbReference type="PANTHER" id="PTHR15337:SF11">
    <property type="entry name" value="THIOREDOXIN DOMAIN-CONTAINING PROTEIN"/>
    <property type="match status" value="1"/>
</dbReference>
<dbReference type="InterPro" id="IPR036909">
    <property type="entry name" value="Cyt_c-like_dom_sf"/>
</dbReference>
<dbReference type="Pfam" id="PF13899">
    <property type="entry name" value="Thioredoxin_7"/>
    <property type="match status" value="1"/>
</dbReference>
<feature type="domain" description="Cytochrome c" evidence="6">
    <location>
        <begin position="15"/>
        <end position="137"/>
    </location>
</feature>
<dbReference type="SUPFAM" id="SSF46626">
    <property type="entry name" value="Cytochrome c"/>
    <property type="match status" value="1"/>
</dbReference>
<organism evidence="7 8">
    <name type="scientific">Sulfurovum zhangzhouensis</name>
    <dbReference type="NCBI Taxonomy" id="3019067"/>
    <lineage>
        <taxon>Bacteria</taxon>
        <taxon>Pseudomonadati</taxon>
        <taxon>Campylobacterota</taxon>
        <taxon>Epsilonproteobacteria</taxon>
        <taxon>Campylobacterales</taxon>
        <taxon>Sulfurovaceae</taxon>
        <taxon>Sulfurovum</taxon>
    </lineage>
</organism>
<dbReference type="Gene3D" id="1.10.760.10">
    <property type="entry name" value="Cytochrome c-like domain"/>
    <property type="match status" value="1"/>
</dbReference>
<evidence type="ECO:0000256" key="1">
    <source>
        <dbReference type="ARBA" id="ARBA00022617"/>
    </source>
</evidence>
<dbReference type="SUPFAM" id="SSF52833">
    <property type="entry name" value="Thioredoxin-like"/>
    <property type="match status" value="1"/>
</dbReference>
<dbReference type="RefSeq" id="WP_289414577.1">
    <property type="nucleotide sequence ID" value="NZ_JAQIBD010000005.1"/>
</dbReference>
<gene>
    <name evidence="7" type="ORF">PGH07_11145</name>
</gene>